<feature type="compositionally biased region" description="Polar residues" evidence="1">
    <location>
        <begin position="100"/>
        <end position="116"/>
    </location>
</feature>
<dbReference type="AlphaFoldDB" id="A0A098TIA5"/>
<evidence type="ECO:0000256" key="1">
    <source>
        <dbReference type="SAM" id="MobiDB-lite"/>
    </source>
</evidence>
<feature type="region of interest" description="Disordered" evidence="1">
    <location>
        <begin position="31"/>
        <end position="51"/>
    </location>
</feature>
<comment type="caution">
    <text evidence="2">The sequence shown here is derived from an EMBL/GenBank/DDBJ whole genome shotgun (WGS) entry which is preliminary data.</text>
</comment>
<dbReference type="RefSeq" id="WP_036535926.1">
    <property type="nucleotide sequence ID" value="NZ_JJML01000053.1"/>
</dbReference>
<feature type="compositionally biased region" description="Polar residues" evidence="1">
    <location>
        <begin position="31"/>
        <end position="40"/>
    </location>
</feature>
<sequence length="128" mass="13386">MIRLLKNLVGGIFAFLSGLFKPKSKYFMEYQGSSPSSAKSVDQDSSQKVEKVVKPAPVEMPSAAPVAKPPAAAAPLAATAKTLNLPAPTVSFAPTYLNPIESSNGGRRSPGANMTSFLDMASKLNASK</sequence>
<dbReference type="STRING" id="1497020.DO97_15920"/>
<dbReference type="OrthoDB" id="468587at2"/>
<reference evidence="2 3" key="1">
    <citation type="journal article" date="2014" name="Mol. Ecol.">
        <title>Evolution of Synechococcus.</title>
        <authorList>
            <person name="Dvorak P."/>
            <person name="Casamatta D."/>
            <person name="Hasler P."/>
            <person name="Poulickova A."/>
            <person name="Ondrej V."/>
            <person name="Sanges R."/>
        </authorList>
    </citation>
    <scope>NUCLEOTIDE SEQUENCE [LARGE SCALE GENOMIC DNA]</scope>
    <source>
        <strain evidence="2 3">CAUP A 1101</strain>
    </source>
</reference>
<gene>
    <name evidence="2" type="ORF">DO97_15920</name>
</gene>
<dbReference type="Proteomes" id="UP000030170">
    <property type="component" value="Unassembled WGS sequence"/>
</dbReference>
<proteinExistence type="predicted"/>
<dbReference type="EMBL" id="JJML01000053">
    <property type="protein sequence ID" value="KGF71761.1"/>
    <property type="molecule type" value="Genomic_DNA"/>
</dbReference>
<keyword evidence="3" id="KW-1185">Reference proteome</keyword>
<feature type="compositionally biased region" description="Basic and acidic residues" evidence="1">
    <location>
        <begin position="41"/>
        <end position="51"/>
    </location>
</feature>
<protein>
    <submittedName>
        <fullName evidence="2">Uncharacterized protein</fullName>
    </submittedName>
</protein>
<accession>A0A098TIA5</accession>
<evidence type="ECO:0000313" key="3">
    <source>
        <dbReference type="Proteomes" id="UP000030170"/>
    </source>
</evidence>
<organism evidence="2 3">
    <name type="scientific">Neosynechococcus sphagnicola sy1</name>
    <dbReference type="NCBI Taxonomy" id="1497020"/>
    <lineage>
        <taxon>Bacteria</taxon>
        <taxon>Bacillati</taxon>
        <taxon>Cyanobacteriota</taxon>
        <taxon>Cyanophyceae</taxon>
        <taxon>Neosynechococcales</taxon>
        <taxon>Neosynechococcaceae</taxon>
        <taxon>Neosynechococcus</taxon>
    </lineage>
</organism>
<evidence type="ECO:0000313" key="2">
    <source>
        <dbReference type="EMBL" id="KGF71761.1"/>
    </source>
</evidence>
<feature type="region of interest" description="Disordered" evidence="1">
    <location>
        <begin position="99"/>
        <end position="128"/>
    </location>
</feature>
<name>A0A098TIA5_9CYAN</name>